<feature type="region of interest" description="Disordered" evidence="1">
    <location>
        <begin position="1"/>
        <end position="25"/>
    </location>
</feature>
<reference evidence="2" key="1">
    <citation type="journal article" date="2021" name="Front. Microbiol.">
        <title>Comprehensive Comparative Genomics and Phenotyping of Methylobacterium Species.</title>
        <authorList>
            <person name="Alessa O."/>
            <person name="Ogura Y."/>
            <person name="Fujitani Y."/>
            <person name="Takami H."/>
            <person name="Hayashi T."/>
            <person name="Sahin N."/>
            <person name="Tani A."/>
        </authorList>
    </citation>
    <scope>NUCLEOTIDE SEQUENCE</scope>
    <source>
        <strain evidence="2">DSM 23632</strain>
    </source>
</reference>
<reference evidence="2" key="2">
    <citation type="submission" date="2021-08" db="EMBL/GenBank/DDBJ databases">
        <authorList>
            <person name="Tani A."/>
            <person name="Ola A."/>
            <person name="Ogura Y."/>
            <person name="Katsura K."/>
            <person name="Hayashi T."/>
        </authorList>
    </citation>
    <scope>NUCLEOTIDE SEQUENCE</scope>
    <source>
        <strain evidence="2">DSM 23632</strain>
    </source>
</reference>
<feature type="compositionally biased region" description="Basic and acidic residues" evidence="1">
    <location>
        <begin position="1"/>
        <end position="16"/>
    </location>
</feature>
<proteinExistence type="predicted"/>
<sequence length="67" mass="7561">MTGAYERRIRNLETRHRPSSGNMVVLGIPGRPEPSFEEIIRTALVLRVTFVAAKDGRLAEGEHHARH</sequence>
<evidence type="ECO:0000313" key="2">
    <source>
        <dbReference type="EMBL" id="GJE59097.1"/>
    </source>
</evidence>
<dbReference type="Proteomes" id="UP001055057">
    <property type="component" value="Unassembled WGS sequence"/>
</dbReference>
<dbReference type="EMBL" id="BPRB01000062">
    <property type="protein sequence ID" value="GJE59097.1"/>
    <property type="molecule type" value="Genomic_DNA"/>
</dbReference>
<accession>A0ABQ4TWM8</accession>
<evidence type="ECO:0000256" key="1">
    <source>
        <dbReference type="SAM" id="MobiDB-lite"/>
    </source>
</evidence>
<comment type="caution">
    <text evidence="2">The sequence shown here is derived from an EMBL/GenBank/DDBJ whole genome shotgun (WGS) entry which is preliminary data.</text>
</comment>
<evidence type="ECO:0000313" key="3">
    <source>
        <dbReference type="Proteomes" id="UP001055057"/>
    </source>
</evidence>
<gene>
    <name evidence="2" type="ORF">MPOCJGCO_1184</name>
</gene>
<keyword evidence="3" id="KW-1185">Reference proteome</keyword>
<organism evidence="2 3">
    <name type="scientific">Methylobacterium trifolii</name>
    <dbReference type="NCBI Taxonomy" id="1003092"/>
    <lineage>
        <taxon>Bacteria</taxon>
        <taxon>Pseudomonadati</taxon>
        <taxon>Pseudomonadota</taxon>
        <taxon>Alphaproteobacteria</taxon>
        <taxon>Hyphomicrobiales</taxon>
        <taxon>Methylobacteriaceae</taxon>
        <taxon>Methylobacterium</taxon>
    </lineage>
</organism>
<name>A0ABQ4TWM8_9HYPH</name>
<protein>
    <submittedName>
        <fullName evidence="2">Uncharacterized protein</fullName>
    </submittedName>
</protein>